<keyword evidence="5" id="KW-0902">Two-component regulatory system</keyword>
<protein>
    <recommendedName>
        <fullName evidence="6">Sensor-like histidine kinase SenX3</fullName>
        <ecNumber evidence="2">2.7.13.3</ecNumber>
    </recommendedName>
</protein>
<dbReference type="GO" id="GO:0005524">
    <property type="term" value="F:ATP binding"/>
    <property type="evidence" value="ECO:0007669"/>
    <property type="project" value="UniProtKB-KW"/>
</dbReference>
<dbReference type="RefSeq" id="WP_387988284.1">
    <property type="nucleotide sequence ID" value="NZ_JBHSGR010000008.1"/>
</dbReference>
<dbReference type="EMBL" id="JBHSGR010000008">
    <property type="protein sequence ID" value="MFC4693562.1"/>
    <property type="molecule type" value="Genomic_DNA"/>
</dbReference>
<dbReference type="InterPro" id="IPR004358">
    <property type="entry name" value="Sig_transdc_His_kin-like_C"/>
</dbReference>
<keyword evidence="9" id="KW-1185">Reference proteome</keyword>
<evidence type="ECO:0000313" key="8">
    <source>
        <dbReference type="EMBL" id="MFC4693562.1"/>
    </source>
</evidence>
<dbReference type="InterPro" id="IPR003594">
    <property type="entry name" value="HATPase_dom"/>
</dbReference>
<dbReference type="PROSITE" id="PS50109">
    <property type="entry name" value="HIS_KIN"/>
    <property type="match status" value="1"/>
</dbReference>
<name>A0ABV9LJK8_9ACTN</name>
<dbReference type="InterPro" id="IPR050351">
    <property type="entry name" value="BphY/WalK/GraS-like"/>
</dbReference>
<dbReference type="PRINTS" id="PR00344">
    <property type="entry name" value="BCTRLSENSOR"/>
</dbReference>
<comment type="catalytic activity">
    <reaction evidence="1">
        <text>ATP + protein L-histidine = ADP + protein N-phospho-L-histidine.</text>
        <dbReference type="EC" id="2.7.13.3"/>
    </reaction>
</comment>
<dbReference type="PANTHER" id="PTHR42878">
    <property type="entry name" value="TWO-COMPONENT HISTIDINE KINASE"/>
    <property type="match status" value="1"/>
</dbReference>
<keyword evidence="8" id="KW-0547">Nucleotide-binding</keyword>
<keyword evidence="3" id="KW-0808">Transferase</keyword>
<evidence type="ECO:0000313" key="9">
    <source>
        <dbReference type="Proteomes" id="UP001596025"/>
    </source>
</evidence>
<organism evidence="8 9">
    <name type="scientific">Geodermatophilus arenarius</name>
    <dbReference type="NCBI Taxonomy" id="1137990"/>
    <lineage>
        <taxon>Bacteria</taxon>
        <taxon>Bacillati</taxon>
        <taxon>Actinomycetota</taxon>
        <taxon>Actinomycetes</taxon>
        <taxon>Geodermatophilales</taxon>
        <taxon>Geodermatophilaceae</taxon>
        <taxon>Geodermatophilus</taxon>
    </lineage>
</organism>
<dbReference type="Pfam" id="PF02518">
    <property type="entry name" value="HATPase_c"/>
    <property type="match status" value="1"/>
</dbReference>
<evidence type="ECO:0000256" key="1">
    <source>
        <dbReference type="ARBA" id="ARBA00000085"/>
    </source>
</evidence>
<dbReference type="InterPro" id="IPR036890">
    <property type="entry name" value="HATPase_C_sf"/>
</dbReference>
<sequence length="1138" mass="119770">MADADRPEDVALQAEAEAAAGALTADGAKELLRALDRMTRQAEPGDCRAAAQRVVDAARSAGVGGRGILVLQANLLARLGDAEGAADLVVTAHAEHPDGFKDTHPVLAWKLLRRHSSRAAAAYVDRLQAAGVPIAHELDPSALLERLQDARNATDLDAAIDGLERAGGFPDVVAAGRALGILRTAHGRRPEHVLRLVDLAIASSAVTPRVVNDALIVLSELGAADESRTVLARAEAAGVPLVADHRLLFVTALANAMRFDDALAAYQAYLDDGFPANARARRVHVAALALTDRTAELSAALLDWARAVRAGEVTDPPANVLATALTALARDDITLLLEVFRGGAGAFTFNGTHRRILAGHAQRTLSVPTYAEALAAAADAGVPPTAHELDALVEMAVGGDPEEVVEALRQVVRASGDALPRLALPLVRAHIATGDLVAAETTAGECPAPAIVEALVAAHLDAGDLDGALRGCELFEHGAGTEPAETAHPRMPYPPALVTRVVRGLAVRRGTDAAERWLRRHSPATWPVEAWEALARAHRRDKGNSRAIEQLMGEMREVGGGCSGGVWAEWLYAVPRHKRAARLVYARAAMRADKVVPTPSFHTAAIVGALQPDKVPADRVGTDAEAAAWENAQRAMGAGERLLVKAVESLTPRAGARAAQDGWFTAAQLLEIARAYPLARRPYAQLDSVVEVRVAAETEPDEQFAAFLGAVAAAHARALLPEGVKRLRTAAVKRGLGRPPELTAALFDALAGRPESVPEAAAAEAARGALAAPVVAEAAGRALAETGSVEAVLGVLDGTDDAALDEEPAEALLSAATLALAEAGQSESAQELGRAAESRGLSLSPAAQASLLTTQRPEAPAAAEQGPVWTTAQLAAYNSLLEHELANHLRGSRASTELLRAVTRNLRRRLPDEVATDFERDLAALDDVVASLRRSQNLQQRSIAKIAAAADLERRSAGAVPVLATVESVVEQLESEAVAAHTEIRLLDREGCGGMAVRGHATLLQFALHNLVSNAIKAHTRRKGDERRVVEILATFGESAREDLAVAPYGWVVLSVRDHGDGVPEDLPDNVANWSIPGQPGQGAGIGLRVTENMVRQSGGQLWIDTSVAEGSRFCFRLPSAARRNARAAHRGARVEEM</sequence>
<dbReference type="EC" id="2.7.13.3" evidence="2"/>
<keyword evidence="8" id="KW-0067">ATP-binding</keyword>
<evidence type="ECO:0000259" key="7">
    <source>
        <dbReference type="PROSITE" id="PS50109"/>
    </source>
</evidence>
<accession>A0ABV9LJK8</accession>
<proteinExistence type="predicted"/>
<keyword evidence="4" id="KW-0418">Kinase</keyword>
<evidence type="ECO:0000256" key="5">
    <source>
        <dbReference type="ARBA" id="ARBA00023012"/>
    </source>
</evidence>
<gene>
    <name evidence="8" type="ORF">ACFO3M_09215</name>
</gene>
<dbReference type="InterPro" id="IPR005467">
    <property type="entry name" value="His_kinase_dom"/>
</dbReference>
<comment type="caution">
    <text evidence="8">The sequence shown here is derived from an EMBL/GenBank/DDBJ whole genome shotgun (WGS) entry which is preliminary data.</text>
</comment>
<evidence type="ECO:0000256" key="6">
    <source>
        <dbReference type="ARBA" id="ARBA00039401"/>
    </source>
</evidence>
<dbReference type="SMART" id="SM00387">
    <property type="entry name" value="HATPase_c"/>
    <property type="match status" value="1"/>
</dbReference>
<dbReference type="PANTHER" id="PTHR42878:SF14">
    <property type="entry name" value="OSMOLARITY TWO-COMPONENT SYSTEM PROTEIN SSK1"/>
    <property type="match status" value="1"/>
</dbReference>
<evidence type="ECO:0000256" key="2">
    <source>
        <dbReference type="ARBA" id="ARBA00012438"/>
    </source>
</evidence>
<evidence type="ECO:0000256" key="3">
    <source>
        <dbReference type="ARBA" id="ARBA00022679"/>
    </source>
</evidence>
<dbReference type="SUPFAM" id="SSF55874">
    <property type="entry name" value="ATPase domain of HSP90 chaperone/DNA topoisomerase II/histidine kinase"/>
    <property type="match status" value="1"/>
</dbReference>
<evidence type="ECO:0000256" key="4">
    <source>
        <dbReference type="ARBA" id="ARBA00022777"/>
    </source>
</evidence>
<reference evidence="9" key="1">
    <citation type="journal article" date="2019" name="Int. J. Syst. Evol. Microbiol.">
        <title>The Global Catalogue of Microorganisms (GCM) 10K type strain sequencing project: providing services to taxonomists for standard genome sequencing and annotation.</title>
        <authorList>
            <consortium name="The Broad Institute Genomics Platform"/>
            <consortium name="The Broad Institute Genome Sequencing Center for Infectious Disease"/>
            <person name="Wu L."/>
            <person name="Ma J."/>
        </authorList>
    </citation>
    <scope>NUCLEOTIDE SEQUENCE [LARGE SCALE GENOMIC DNA]</scope>
    <source>
        <strain evidence="9">CCUG 62763</strain>
    </source>
</reference>
<dbReference type="Gene3D" id="3.30.565.10">
    <property type="entry name" value="Histidine kinase-like ATPase, C-terminal domain"/>
    <property type="match status" value="1"/>
</dbReference>
<feature type="domain" description="Histidine kinase" evidence="7">
    <location>
        <begin position="880"/>
        <end position="1122"/>
    </location>
</feature>
<dbReference type="Proteomes" id="UP001596025">
    <property type="component" value="Unassembled WGS sequence"/>
</dbReference>